<evidence type="ECO:0000256" key="4">
    <source>
        <dbReference type="SAM" id="MobiDB-lite"/>
    </source>
</evidence>
<dbReference type="AlphaFoldDB" id="A0A0R3VSV3"/>
<reference evidence="5 6" key="2">
    <citation type="submission" date="2018-11" db="EMBL/GenBank/DDBJ databases">
        <authorList>
            <consortium name="Pathogen Informatics"/>
        </authorList>
    </citation>
    <scope>NUCLEOTIDE SEQUENCE [LARGE SCALE GENOMIC DNA]</scope>
</reference>
<dbReference type="WBParaSite" id="TASK_0000027101-mRNA-1">
    <property type="protein sequence ID" value="TASK_0000027101-mRNA-1"/>
    <property type="gene ID" value="TASK_0000027101"/>
</dbReference>
<keyword evidence="6" id="KW-1185">Reference proteome</keyword>
<dbReference type="PANTHER" id="PTHR12186">
    <property type="entry name" value="SIKE FAMILY MEMBER"/>
    <property type="match status" value="1"/>
</dbReference>
<evidence type="ECO:0000313" key="6">
    <source>
        <dbReference type="Proteomes" id="UP000282613"/>
    </source>
</evidence>
<reference evidence="7" key="1">
    <citation type="submission" date="2017-02" db="UniProtKB">
        <authorList>
            <consortium name="WormBaseParasite"/>
        </authorList>
    </citation>
    <scope>IDENTIFICATION</scope>
</reference>
<feature type="region of interest" description="Disordered" evidence="4">
    <location>
        <begin position="244"/>
        <end position="266"/>
    </location>
</feature>
<name>A0A0R3VSV3_TAEAS</name>
<protein>
    <submittedName>
        <fullName evidence="7">FGFR1 oncogene partner 2 homolog</fullName>
    </submittedName>
</protein>
<gene>
    <name evidence="5" type="ORF">TASK_LOCUS272</name>
</gene>
<organism evidence="7">
    <name type="scientific">Taenia asiatica</name>
    <name type="common">Asian tapeworm</name>
    <dbReference type="NCBI Taxonomy" id="60517"/>
    <lineage>
        <taxon>Eukaryota</taxon>
        <taxon>Metazoa</taxon>
        <taxon>Spiralia</taxon>
        <taxon>Lophotrochozoa</taxon>
        <taxon>Platyhelminthes</taxon>
        <taxon>Cestoda</taxon>
        <taxon>Eucestoda</taxon>
        <taxon>Cyclophyllidea</taxon>
        <taxon>Taeniidae</taxon>
        <taxon>Taenia</taxon>
    </lineage>
</organism>
<keyword evidence="2 3" id="KW-0175">Coiled coil</keyword>
<feature type="region of interest" description="Disordered" evidence="4">
    <location>
        <begin position="135"/>
        <end position="166"/>
    </location>
</feature>
<sequence>MKSMVGQGQITSGMMKPTVDKVLKDVQLLSKRMRSREAFADELLNKVGALQSQLESMRVFQEEILDYEDIAKRAEKNPRKQLILCLAAENKQLEQLKMQNRTLETSLEEHELTLEMIMSKYREQISNLMRTNDTERRMSHRNASSSGVASQTDGARNRMDANAPGTAVATDERLAVMAAIAKEVAEQSEAYSTELETELHRLNAENQALRELLAIETANSVPPSSTGAGTSAVNSNIAISSTTAKATNGRSTSKPGEEWAGVPIPDPDSSSLARLADVVRDNTSSPIPSETHSSGISLAHLSTAFAAGFALGAVVGLFSADAIFSSHRLRSRNHSEHLQEQVDIIRRDLDQLRSIGRPSPVAFEVYLDDDEGAGEDDDEFFDVTSGMSRWCSQTPSVEELR</sequence>
<dbReference type="PANTHER" id="PTHR12186:SF2">
    <property type="entry name" value="FGFR1 ONCOGENE PARTNER 2 HOMOLOG"/>
    <property type="match status" value="1"/>
</dbReference>
<proteinExistence type="inferred from homology"/>
<evidence type="ECO:0000256" key="3">
    <source>
        <dbReference type="SAM" id="Coils"/>
    </source>
</evidence>
<evidence type="ECO:0000256" key="1">
    <source>
        <dbReference type="ARBA" id="ARBA00005537"/>
    </source>
</evidence>
<feature type="compositionally biased region" description="Polar residues" evidence="4">
    <location>
        <begin position="141"/>
        <end position="154"/>
    </location>
</feature>
<dbReference type="OrthoDB" id="21214at2759"/>
<dbReference type="Pfam" id="PF05769">
    <property type="entry name" value="SIKE"/>
    <property type="match status" value="1"/>
</dbReference>
<dbReference type="InterPro" id="IPR008555">
    <property type="entry name" value="SIKE"/>
</dbReference>
<evidence type="ECO:0000313" key="7">
    <source>
        <dbReference type="WBParaSite" id="TASK_0000027101-mRNA-1"/>
    </source>
</evidence>
<comment type="similarity">
    <text evidence="1">Belongs to the SIKE family.</text>
</comment>
<evidence type="ECO:0000313" key="5">
    <source>
        <dbReference type="EMBL" id="VDK20576.1"/>
    </source>
</evidence>
<feature type="coiled-coil region" evidence="3">
    <location>
        <begin position="185"/>
        <end position="219"/>
    </location>
</feature>
<feature type="coiled-coil region" evidence="3">
    <location>
        <begin position="57"/>
        <end position="113"/>
    </location>
</feature>
<dbReference type="Proteomes" id="UP000282613">
    <property type="component" value="Unassembled WGS sequence"/>
</dbReference>
<evidence type="ECO:0000256" key="2">
    <source>
        <dbReference type="ARBA" id="ARBA00023054"/>
    </source>
</evidence>
<dbReference type="STRING" id="60517.A0A0R3VSV3"/>
<accession>A0A0R3VSV3</accession>
<feature type="compositionally biased region" description="Polar residues" evidence="4">
    <location>
        <begin position="244"/>
        <end position="254"/>
    </location>
</feature>
<dbReference type="EMBL" id="UYRS01000030">
    <property type="protein sequence ID" value="VDK20576.1"/>
    <property type="molecule type" value="Genomic_DNA"/>
</dbReference>